<organism evidence="1 2">
    <name type="scientific">Drosophila pseudoobscura pseudoobscura</name>
    <name type="common">Fruit fly</name>
    <dbReference type="NCBI Taxonomy" id="46245"/>
    <lineage>
        <taxon>Eukaryota</taxon>
        <taxon>Metazoa</taxon>
        <taxon>Ecdysozoa</taxon>
        <taxon>Arthropoda</taxon>
        <taxon>Hexapoda</taxon>
        <taxon>Insecta</taxon>
        <taxon>Pterygota</taxon>
        <taxon>Neoptera</taxon>
        <taxon>Endopterygota</taxon>
        <taxon>Diptera</taxon>
        <taxon>Brachycera</taxon>
        <taxon>Muscomorpha</taxon>
        <taxon>Ephydroidea</taxon>
        <taxon>Drosophilidae</taxon>
        <taxon>Drosophila</taxon>
        <taxon>Sophophora</taxon>
    </lineage>
</organism>
<accession>A0A6I8V2Q9</accession>
<dbReference type="RefSeq" id="XP_002137375.1">
    <property type="nucleotide sequence ID" value="XM_002137339.3"/>
</dbReference>
<reference evidence="1" key="1">
    <citation type="submission" date="2024-06" db="UniProtKB">
        <authorList>
            <consortium name="RefSeq"/>
        </authorList>
    </citation>
    <scope>NUCLEOTIDE SEQUENCE [LARGE SCALE GENOMIC DNA]</scope>
    <source>
        <strain evidence="1">MV2-25</strain>
    </source>
</reference>
<dbReference type="GeneID" id="6897203"/>
<evidence type="ECO:0000313" key="1">
    <source>
        <dbReference type="Proteomes" id="UP000001819"/>
    </source>
</evidence>
<reference evidence="2" key="2">
    <citation type="submission" date="2025-08" db="UniProtKB">
        <authorList>
            <consortium name="RefSeq"/>
        </authorList>
    </citation>
    <scope>IDENTIFICATION</scope>
    <source>
        <strain evidence="2">MV-25-SWS-2005</strain>
        <tissue evidence="2">Whole body</tissue>
    </source>
</reference>
<proteinExistence type="predicted"/>
<dbReference type="Bgee" id="FBgn0248543">
    <property type="expression patterns" value="Expressed in male reproductive system and 1 other cell type or tissue"/>
</dbReference>
<dbReference type="Proteomes" id="UP000001819">
    <property type="component" value="Chromosome 2"/>
</dbReference>
<gene>
    <name evidence="2" type="primary">LOC6897203</name>
</gene>
<evidence type="ECO:0000313" key="2">
    <source>
        <dbReference type="RefSeq" id="XP_002137375.1"/>
    </source>
</evidence>
<dbReference type="InParanoid" id="A0A6I8V2Q9"/>
<dbReference type="OMA" id="HNEFQWT"/>
<dbReference type="AlphaFoldDB" id="A0A6I8V2Q9"/>
<keyword evidence="1" id="KW-1185">Reference proteome</keyword>
<sequence length="52" mass="5760">MLNTANLLCIARGIYHNEFQWTLSKSYAFFFTGVLLAKKLVGLELMPAVGPA</sequence>
<protein>
    <submittedName>
        <fullName evidence="2">Uncharacterized protein</fullName>
    </submittedName>
</protein>
<name>A0A6I8V2Q9_DROPS</name>
<dbReference type="KEGG" id="dpo:6897203"/>